<evidence type="ECO:0000256" key="1">
    <source>
        <dbReference type="ARBA" id="ARBA00004561"/>
    </source>
</evidence>
<evidence type="ECO:0000256" key="3">
    <source>
        <dbReference type="ARBA" id="ARBA00022729"/>
    </source>
</evidence>
<dbReference type="InterPro" id="IPR000259">
    <property type="entry name" value="Adhesion_dom_fimbrial"/>
</dbReference>
<evidence type="ECO:0000256" key="5">
    <source>
        <dbReference type="SAM" id="SignalP"/>
    </source>
</evidence>
<dbReference type="Proteomes" id="UP000318370">
    <property type="component" value="Unassembled WGS sequence"/>
</dbReference>
<proteinExistence type="inferred from homology"/>
<comment type="similarity">
    <text evidence="2">Belongs to the fimbrial protein family.</text>
</comment>
<evidence type="ECO:0000256" key="4">
    <source>
        <dbReference type="ARBA" id="ARBA00023263"/>
    </source>
</evidence>
<dbReference type="NCBIfam" id="NF011820">
    <property type="entry name" value="PRK15292.1"/>
    <property type="match status" value="1"/>
</dbReference>
<dbReference type="Gene3D" id="2.60.40.1090">
    <property type="entry name" value="Fimbrial-type adhesion domain"/>
    <property type="match status" value="1"/>
</dbReference>
<dbReference type="Gene3D" id="2.60.40.3310">
    <property type="match status" value="1"/>
</dbReference>
<dbReference type="GO" id="GO:0043709">
    <property type="term" value="P:cell adhesion involved in single-species biofilm formation"/>
    <property type="evidence" value="ECO:0007669"/>
    <property type="project" value="TreeGrafter"/>
</dbReference>
<gene>
    <name evidence="7" type="ORF">SB6408_04646</name>
</gene>
<keyword evidence="4" id="KW-0281">Fimbrium</keyword>
<comment type="subcellular location">
    <subcellularLocation>
        <location evidence="1">Fimbrium</location>
    </subcellularLocation>
</comment>
<protein>
    <recommendedName>
        <fullName evidence="6">Fimbrial-type adhesion domain-containing protein</fullName>
    </recommendedName>
</protein>
<dbReference type="AlphaFoldDB" id="A0A564JF48"/>
<keyword evidence="3 5" id="KW-0732">Signal</keyword>
<dbReference type="EMBL" id="CABGHF010000009">
    <property type="protein sequence ID" value="VUS55183.1"/>
    <property type="molecule type" value="Genomic_DNA"/>
</dbReference>
<sequence length="367" mass="38983">MLKNILLLLALSFPVYGWSCTSGTNYGDVTMTNLPEQILVNAGSYSAGTVLYDSGQISRLQTNVINCQGNIYAQFAWSSDNIISSVSDGIYTTNVPGIGLRVKVWLNVTGEYDGDTDDFNADYSQHYIGDADFYLGKPSGFLDYWAGTNYTPKYQLQLVATGGAIASNSSLTLKDPISSVSLKDSAGTMVISQLHITGTTKIQLTPMGCNASTSSLNFPMGTVKTSEFNLSNKAGSAQQTLTLTCEPGTNVTMRISATEAEGDNPDHTVIALTPGDNVATGVGVQLSINDFLLSLNTSTYRVFDQANRTTVTNSGADASYTIFTDPNNTGGAEGTNTLIFSTNYYKTGSEVTPGTANASGTITFTYN</sequence>
<dbReference type="SUPFAM" id="SSF49401">
    <property type="entry name" value="Bacterial adhesins"/>
    <property type="match status" value="1"/>
</dbReference>
<dbReference type="PANTHER" id="PTHR33420">
    <property type="entry name" value="FIMBRIAL SUBUNIT ELFA-RELATED"/>
    <property type="match status" value="1"/>
</dbReference>
<organism evidence="7 8">
    <name type="scientific">Klebsiella spallanzanii</name>
    <dbReference type="NCBI Taxonomy" id="2587528"/>
    <lineage>
        <taxon>Bacteria</taxon>
        <taxon>Pseudomonadati</taxon>
        <taxon>Pseudomonadota</taxon>
        <taxon>Gammaproteobacteria</taxon>
        <taxon>Enterobacterales</taxon>
        <taxon>Enterobacteriaceae</taxon>
        <taxon>Klebsiella/Raoultella group</taxon>
        <taxon>Klebsiella</taxon>
    </lineage>
</organism>
<dbReference type="Pfam" id="PF00419">
    <property type="entry name" value="Fimbrial"/>
    <property type="match status" value="1"/>
</dbReference>
<accession>A0A564JF48</accession>
<reference evidence="7 8" key="1">
    <citation type="submission" date="2019-07" db="EMBL/GenBank/DDBJ databases">
        <authorList>
            <person name="Brisse S."/>
            <person name="Rodrigues C."/>
            <person name="Thorpe H."/>
        </authorList>
    </citation>
    <scope>NUCLEOTIDE SEQUENCE [LARGE SCALE GENOMIC DNA]</scope>
    <source>
        <strain evidence="7">SB6408</strain>
    </source>
</reference>
<feature type="chain" id="PRO_5021919661" description="Fimbrial-type adhesion domain-containing protein" evidence="5">
    <location>
        <begin position="18"/>
        <end position="367"/>
    </location>
</feature>
<feature type="domain" description="Fimbrial-type adhesion" evidence="6">
    <location>
        <begin position="197"/>
        <end position="366"/>
    </location>
</feature>
<evidence type="ECO:0000259" key="6">
    <source>
        <dbReference type="Pfam" id="PF00419"/>
    </source>
</evidence>
<dbReference type="RefSeq" id="WP_142462551.1">
    <property type="nucleotide sequence ID" value="NZ_CABGHF010000009.1"/>
</dbReference>
<evidence type="ECO:0000256" key="2">
    <source>
        <dbReference type="ARBA" id="ARBA00006671"/>
    </source>
</evidence>
<evidence type="ECO:0000313" key="8">
    <source>
        <dbReference type="Proteomes" id="UP000318370"/>
    </source>
</evidence>
<dbReference type="GO" id="GO:0009289">
    <property type="term" value="C:pilus"/>
    <property type="evidence" value="ECO:0007669"/>
    <property type="project" value="UniProtKB-SubCell"/>
</dbReference>
<evidence type="ECO:0000313" key="7">
    <source>
        <dbReference type="EMBL" id="VUS55183.1"/>
    </source>
</evidence>
<dbReference type="PANTHER" id="PTHR33420:SF12">
    <property type="entry name" value="FIMBRIN-LIKE PROTEIN FIMI-RELATED"/>
    <property type="match status" value="1"/>
</dbReference>
<dbReference type="InterPro" id="IPR008966">
    <property type="entry name" value="Adhesion_dom_sf"/>
</dbReference>
<dbReference type="InterPro" id="IPR050263">
    <property type="entry name" value="Bact_Fimbrial_Adh_Pro"/>
</dbReference>
<name>A0A564JF48_9ENTR</name>
<feature type="signal peptide" evidence="5">
    <location>
        <begin position="1"/>
        <end position="17"/>
    </location>
</feature>
<dbReference type="InterPro" id="IPR036937">
    <property type="entry name" value="Adhesion_dom_fimbrial_sf"/>
</dbReference>